<dbReference type="EMBL" id="JACHJB010000004">
    <property type="protein sequence ID" value="MBB6351706.1"/>
    <property type="molecule type" value="Genomic_DNA"/>
</dbReference>
<dbReference type="PROSITE" id="PS50932">
    <property type="entry name" value="HTH_LACI_2"/>
    <property type="match status" value="1"/>
</dbReference>
<dbReference type="GO" id="GO:0000976">
    <property type="term" value="F:transcription cis-regulatory region binding"/>
    <property type="evidence" value="ECO:0007669"/>
    <property type="project" value="TreeGrafter"/>
</dbReference>
<dbReference type="InterPro" id="IPR000843">
    <property type="entry name" value="HTH_LacI"/>
</dbReference>
<evidence type="ECO:0000313" key="6">
    <source>
        <dbReference type="Proteomes" id="UP000583800"/>
    </source>
</evidence>
<keyword evidence="1" id="KW-0805">Transcription regulation</keyword>
<protein>
    <submittedName>
        <fullName evidence="5">LacI family transcriptional regulator</fullName>
    </submittedName>
</protein>
<dbReference type="PANTHER" id="PTHR30146:SF109">
    <property type="entry name" value="HTH-TYPE TRANSCRIPTIONAL REGULATOR GALS"/>
    <property type="match status" value="1"/>
</dbReference>
<dbReference type="SUPFAM" id="SSF47413">
    <property type="entry name" value="lambda repressor-like DNA-binding domains"/>
    <property type="match status" value="1"/>
</dbReference>
<keyword evidence="3" id="KW-0804">Transcription</keyword>
<keyword evidence="2" id="KW-0238">DNA-binding</keyword>
<evidence type="ECO:0000313" key="5">
    <source>
        <dbReference type="EMBL" id="MBB6351706.1"/>
    </source>
</evidence>
<gene>
    <name evidence="5" type="ORF">FHU36_008289</name>
</gene>
<evidence type="ECO:0000256" key="1">
    <source>
        <dbReference type="ARBA" id="ARBA00023015"/>
    </source>
</evidence>
<organism evidence="5 6">
    <name type="scientific">Nonomuraea muscovyensis</name>
    <dbReference type="NCBI Taxonomy" id="1124761"/>
    <lineage>
        <taxon>Bacteria</taxon>
        <taxon>Bacillati</taxon>
        <taxon>Actinomycetota</taxon>
        <taxon>Actinomycetes</taxon>
        <taxon>Streptosporangiales</taxon>
        <taxon>Streptosporangiaceae</taxon>
        <taxon>Nonomuraea</taxon>
    </lineage>
</organism>
<dbReference type="SUPFAM" id="SSF53822">
    <property type="entry name" value="Periplasmic binding protein-like I"/>
    <property type="match status" value="1"/>
</dbReference>
<keyword evidence="6" id="KW-1185">Reference proteome</keyword>
<evidence type="ECO:0000256" key="3">
    <source>
        <dbReference type="ARBA" id="ARBA00023163"/>
    </source>
</evidence>
<dbReference type="InterPro" id="IPR010982">
    <property type="entry name" value="Lambda_DNA-bd_dom_sf"/>
</dbReference>
<dbReference type="Proteomes" id="UP000583800">
    <property type="component" value="Unassembled WGS sequence"/>
</dbReference>
<dbReference type="CDD" id="cd06285">
    <property type="entry name" value="PBP1_LacI-like"/>
    <property type="match status" value="1"/>
</dbReference>
<comment type="caution">
    <text evidence="5">The sequence shown here is derived from an EMBL/GenBank/DDBJ whole genome shotgun (WGS) entry which is preliminary data.</text>
</comment>
<dbReference type="Pfam" id="PF13377">
    <property type="entry name" value="Peripla_BP_3"/>
    <property type="match status" value="1"/>
</dbReference>
<dbReference type="SMART" id="SM00354">
    <property type="entry name" value="HTH_LACI"/>
    <property type="match status" value="1"/>
</dbReference>
<sequence>MTANTPRPTLQSIARQLGLHVSTVSRVLNGPEGEGARAASGETGERIRRLAAELGYRPNPHATSLRTQRSNLIGVMVPRLSDVVLATIYEGIEEAAAELRLSTFVTNTWDRPETQRARTQMILDRRVDGLVFGDAHADGRLLDEVAARGTKFVLVNRRAGDYPAVTCDDYLGGRLVADHLLGLGHENVAVIAGPPYASTGLDRAAGFADRYREAGIALPAERIVPSGFDTAGGRAAAQRLLSAPARPTALFAVNDFTAIGAAGAARDHGLRMGEDIAIAGFNDIPLAAELPVPLTSVRSDMHEMGRRAARLLAGIIAGEGPVTSERLAPTLVVRSSTCRPPDSPT</sequence>
<dbReference type="CDD" id="cd01392">
    <property type="entry name" value="HTH_LacI"/>
    <property type="match status" value="1"/>
</dbReference>
<accession>A0A7X0CCN8</accession>
<evidence type="ECO:0000256" key="2">
    <source>
        <dbReference type="ARBA" id="ARBA00023125"/>
    </source>
</evidence>
<dbReference type="RefSeq" id="WP_185089416.1">
    <property type="nucleotide sequence ID" value="NZ_JACHJB010000004.1"/>
</dbReference>
<dbReference type="InterPro" id="IPR046335">
    <property type="entry name" value="LacI/GalR-like_sensor"/>
</dbReference>
<dbReference type="InterPro" id="IPR028082">
    <property type="entry name" value="Peripla_BP_I"/>
</dbReference>
<feature type="domain" description="HTH lacI-type" evidence="4">
    <location>
        <begin position="8"/>
        <end position="67"/>
    </location>
</feature>
<name>A0A7X0CCN8_9ACTN</name>
<dbReference type="AlphaFoldDB" id="A0A7X0CCN8"/>
<reference evidence="5 6" key="1">
    <citation type="submission" date="2020-08" db="EMBL/GenBank/DDBJ databases">
        <title>Sequencing the genomes of 1000 actinobacteria strains.</title>
        <authorList>
            <person name="Klenk H.-P."/>
        </authorList>
    </citation>
    <scope>NUCLEOTIDE SEQUENCE [LARGE SCALE GENOMIC DNA]</scope>
    <source>
        <strain evidence="5 6">DSM 45913</strain>
    </source>
</reference>
<dbReference type="PANTHER" id="PTHR30146">
    <property type="entry name" value="LACI-RELATED TRANSCRIPTIONAL REPRESSOR"/>
    <property type="match status" value="1"/>
</dbReference>
<dbReference type="Pfam" id="PF00356">
    <property type="entry name" value="LacI"/>
    <property type="match status" value="1"/>
</dbReference>
<evidence type="ECO:0000259" key="4">
    <source>
        <dbReference type="PROSITE" id="PS50932"/>
    </source>
</evidence>
<dbReference type="Gene3D" id="1.10.260.40">
    <property type="entry name" value="lambda repressor-like DNA-binding domains"/>
    <property type="match status" value="1"/>
</dbReference>
<proteinExistence type="predicted"/>
<dbReference type="Gene3D" id="3.40.50.2300">
    <property type="match status" value="2"/>
</dbReference>
<dbReference type="GO" id="GO:0003700">
    <property type="term" value="F:DNA-binding transcription factor activity"/>
    <property type="evidence" value="ECO:0007669"/>
    <property type="project" value="TreeGrafter"/>
</dbReference>